<dbReference type="Proteomes" id="UP000032049">
    <property type="component" value="Unassembled WGS sequence"/>
</dbReference>
<dbReference type="AlphaFoldDB" id="A0A0D0F3K4"/>
<protein>
    <submittedName>
        <fullName evidence="2">Contig72, whole genome shotgun sequence</fullName>
    </submittedName>
</protein>
<feature type="chain" id="PRO_5002226679" evidence="1">
    <location>
        <begin position="21"/>
        <end position="457"/>
    </location>
</feature>
<keyword evidence="3" id="KW-1185">Reference proteome</keyword>
<organism evidence="2 3">
    <name type="scientific">Pedobacter lusitanus</name>
    <dbReference type="NCBI Taxonomy" id="1503925"/>
    <lineage>
        <taxon>Bacteria</taxon>
        <taxon>Pseudomonadati</taxon>
        <taxon>Bacteroidota</taxon>
        <taxon>Sphingobacteriia</taxon>
        <taxon>Sphingobacteriales</taxon>
        <taxon>Sphingobacteriaceae</taxon>
        <taxon>Pedobacter</taxon>
    </lineage>
</organism>
<keyword evidence="1" id="KW-0732">Signal</keyword>
<dbReference type="OrthoDB" id="738752at2"/>
<gene>
    <name evidence="2" type="ORF">TH53_16605</name>
</gene>
<evidence type="ECO:0000256" key="1">
    <source>
        <dbReference type="SAM" id="SignalP"/>
    </source>
</evidence>
<evidence type="ECO:0000313" key="2">
    <source>
        <dbReference type="EMBL" id="KIO76138.1"/>
    </source>
</evidence>
<sequence length="457" mass="48443">MLKNSYIILLLILSWKSAGAQNPVLKIDAAALISKTVTVNASGYYYSAGLFTSPTVIVNSNSSYLSASSGSKTIPVSRFTAAAIRNSTVGRSVILSTSAQDITGSGAGLSNFSNGNFSVQYKTINQASFAWEAGEYSTNLTFDASYYGLWTSVTPNSVKLSVSVPALINVIGAASDINLSVNSLSFFRNTQLSVSQNSSYLHTVPLQIDLKSSSSQFTFSGGQSGLQTPKTNVNLVQTSIQSPEQSNPVFIGNNLQTIYDGNVPAGNITSPVQQFSISPANLRAGFINKGIYTTELNLEATGQSDDFFSVTYNRSFNLKVTVGDLSELGINTSNVDLKFITADDYKNGVAVNVNNNLIVSKTLPFDLTVKSSSANFVSGTSTIPVSILRIGPADGQGGINTVSSITTQDQKLIDTGSAGIDTPVSLKYSIPASQTINLLNRKAGIYTTDIIYTLTTH</sequence>
<dbReference type="RefSeq" id="WP_041883491.1">
    <property type="nucleotide sequence ID" value="NZ_CP157278.1"/>
</dbReference>
<feature type="signal peptide" evidence="1">
    <location>
        <begin position="1"/>
        <end position="20"/>
    </location>
</feature>
<comment type="caution">
    <text evidence="2">The sequence shown here is derived from an EMBL/GenBank/DDBJ whole genome shotgun (WGS) entry which is preliminary data.</text>
</comment>
<name>A0A0D0F3K4_9SPHI</name>
<dbReference type="STRING" id="1503925.TH53_16605"/>
<reference evidence="2 3" key="1">
    <citation type="submission" date="2015-01" db="EMBL/GenBank/DDBJ databases">
        <title>Draft genome sequence of Pedobacter sp. NL19 isolated from sludge of an effluent treatment pond in an abandoned uranium mine.</title>
        <authorList>
            <person name="Santos T."/>
            <person name="Caetano T."/>
            <person name="Covas C."/>
            <person name="Cruz A."/>
            <person name="Mendo S."/>
        </authorList>
    </citation>
    <scope>NUCLEOTIDE SEQUENCE [LARGE SCALE GENOMIC DNA]</scope>
    <source>
        <strain evidence="2 3">NL19</strain>
    </source>
</reference>
<dbReference type="EMBL" id="JXRA01000072">
    <property type="protein sequence ID" value="KIO76138.1"/>
    <property type="molecule type" value="Genomic_DNA"/>
</dbReference>
<evidence type="ECO:0000313" key="3">
    <source>
        <dbReference type="Proteomes" id="UP000032049"/>
    </source>
</evidence>
<accession>A0A0D0F3K4</accession>
<proteinExistence type="predicted"/>